<dbReference type="GeneTree" id="ENSGT00950000182912"/>
<feature type="region of interest" description="Disordered" evidence="1">
    <location>
        <begin position="91"/>
        <end position="113"/>
    </location>
</feature>
<protein>
    <submittedName>
        <fullName evidence="2">Uncharacterized protein</fullName>
    </submittedName>
</protein>
<proteinExistence type="predicted"/>
<reference evidence="2" key="2">
    <citation type="submission" date="2025-09" db="UniProtKB">
        <authorList>
            <consortium name="Ensembl"/>
        </authorList>
    </citation>
    <scope>IDENTIFICATION</scope>
</reference>
<evidence type="ECO:0000256" key="1">
    <source>
        <dbReference type="SAM" id="MobiDB-lite"/>
    </source>
</evidence>
<dbReference type="Proteomes" id="UP001108240">
    <property type="component" value="Unplaced"/>
</dbReference>
<dbReference type="PANTHER" id="PTHR31025:SF19">
    <property type="entry name" value="SI:CH73-42K18.1-RELATED"/>
    <property type="match status" value="1"/>
</dbReference>
<name>A0A9J8ASB0_CYPCA</name>
<accession>A0A9J8ASB0</accession>
<dbReference type="AlphaFoldDB" id="A0A9J8ASB0"/>
<reference evidence="2" key="1">
    <citation type="submission" date="2025-08" db="UniProtKB">
        <authorList>
            <consortium name="Ensembl"/>
        </authorList>
    </citation>
    <scope>IDENTIFICATION</scope>
</reference>
<keyword evidence="3" id="KW-1185">Reference proteome</keyword>
<evidence type="ECO:0000313" key="2">
    <source>
        <dbReference type="Ensembl" id="ENSCCRP00000148119.1"/>
    </source>
</evidence>
<dbReference type="PANTHER" id="PTHR31025">
    <property type="entry name" value="SI:CH211-196P9.1-RELATED"/>
    <property type="match status" value="1"/>
</dbReference>
<organism evidence="2 3">
    <name type="scientific">Cyprinus carpio carpio</name>
    <dbReference type="NCBI Taxonomy" id="630221"/>
    <lineage>
        <taxon>Eukaryota</taxon>
        <taxon>Metazoa</taxon>
        <taxon>Chordata</taxon>
        <taxon>Craniata</taxon>
        <taxon>Vertebrata</taxon>
        <taxon>Euteleostomi</taxon>
        <taxon>Actinopterygii</taxon>
        <taxon>Neopterygii</taxon>
        <taxon>Teleostei</taxon>
        <taxon>Ostariophysi</taxon>
        <taxon>Cypriniformes</taxon>
        <taxon>Cyprinidae</taxon>
        <taxon>Cyprininae</taxon>
        <taxon>Cyprinus</taxon>
    </lineage>
</organism>
<sequence>MILHVILSPEDIRKVYIDRPQSIESLLSTLKSKLNIQSDFTLQYEDPEFDHELCNLTTITELPPEKATLKVNCRAPPSDSSQSDVTLDTAVMSSSPDSSTNNGNPGSITASSRSQQWPVSFPIPSFLYDVELRLKRGNEQFAKHGSLLSLSKDVKSEILDKLATAIYSYKVYPSNKEFESVSRALTETHPCLKEPGSAIGWYGWKISLKFKMGNFQSKLCDAGCPELTVTSEKCHASDRKKIQSQETPKIGDQFSTGLTCWIKLYCFGTERKDIQCEMTKKKIQTGM</sequence>
<dbReference type="OMA" id="SEKCHAS"/>
<dbReference type="Ensembl" id="ENSCCRT00000116437.1">
    <property type="protein sequence ID" value="ENSCCRP00000148119.1"/>
    <property type="gene ID" value="ENSCCRG00000065751.1"/>
</dbReference>
<evidence type="ECO:0000313" key="3">
    <source>
        <dbReference type="Proteomes" id="UP001108240"/>
    </source>
</evidence>